<sequence length="52" mass="5810">MPNNCGERRAFGEKPWNDGKPKGKARRWFGKFTGLTESGTGQAGRASRRWGL</sequence>
<organism evidence="2 3">
    <name type="scientific">Corynebacterium glyciniphilum AJ 3170</name>
    <dbReference type="NCBI Taxonomy" id="1404245"/>
    <lineage>
        <taxon>Bacteria</taxon>
        <taxon>Bacillati</taxon>
        <taxon>Actinomycetota</taxon>
        <taxon>Actinomycetes</taxon>
        <taxon>Mycobacteriales</taxon>
        <taxon>Corynebacteriaceae</taxon>
        <taxon>Corynebacterium</taxon>
    </lineage>
</organism>
<proteinExistence type="predicted"/>
<dbReference type="HOGENOM" id="CLU_3078865_0_0_11"/>
<evidence type="ECO:0000313" key="3">
    <source>
        <dbReference type="Proteomes" id="UP000023703"/>
    </source>
</evidence>
<accession>X5DHH0</accession>
<dbReference type="Proteomes" id="UP000023703">
    <property type="component" value="Chromosome"/>
</dbReference>
<dbReference type="EMBL" id="CP006842">
    <property type="protein sequence ID" value="AHW62478.1"/>
    <property type="molecule type" value="Genomic_DNA"/>
</dbReference>
<protein>
    <submittedName>
        <fullName evidence="2">Uncharacterized protein</fullName>
    </submittedName>
</protein>
<feature type="compositionally biased region" description="Basic and acidic residues" evidence="1">
    <location>
        <begin position="1"/>
        <end position="21"/>
    </location>
</feature>
<dbReference type="KEGG" id="cgy:CGLY_00125"/>
<dbReference type="AlphaFoldDB" id="X5DHH0"/>
<gene>
    <name evidence="2" type="ORF">CGLY_00125</name>
</gene>
<reference evidence="2 3" key="1">
    <citation type="journal article" date="2015" name="Int. J. Syst. Evol. Microbiol.">
        <title>Revisiting Corynebacterium glyciniphilum (ex Kubota et al., 1972) sp. nov., nom. rev., isolated from putrefied banana.</title>
        <authorList>
            <person name="Al-Dilaimi A."/>
            <person name="Bednarz H."/>
            <person name="Lomker A."/>
            <person name="Niehaus K."/>
            <person name="Kalinowski J."/>
            <person name="Ruckert C."/>
        </authorList>
    </citation>
    <scope>NUCLEOTIDE SEQUENCE [LARGE SCALE GENOMIC DNA]</scope>
    <source>
        <strain evidence="2">AJ 3170</strain>
    </source>
</reference>
<feature type="region of interest" description="Disordered" evidence="1">
    <location>
        <begin position="1"/>
        <end position="25"/>
    </location>
</feature>
<feature type="region of interest" description="Disordered" evidence="1">
    <location>
        <begin position="33"/>
        <end position="52"/>
    </location>
</feature>
<name>X5DHH0_9CORY</name>
<keyword evidence="3" id="KW-1185">Reference proteome</keyword>
<evidence type="ECO:0000313" key="2">
    <source>
        <dbReference type="EMBL" id="AHW62478.1"/>
    </source>
</evidence>
<evidence type="ECO:0000256" key="1">
    <source>
        <dbReference type="SAM" id="MobiDB-lite"/>
    </source>
</evidence>